<evidence type="ECO:0000256" key="6">
    <source>
        <dbReference type="ARBA" id="ARBA00023077"/>
    </source>
</evidence>
<accession>A0A7K1Y4K4</accession>
<sequence>MRLTVIIACFLLRLTASAQQIGISVVAKDSVSGTPIESLIIQNAEKKVIHQVSPGKIERQAGMQMLIISSPLYNTRTVSIQVKSDTSIIVDLSAKNYILKQVVVNGTSLNKVKDVQIGRERLMQDDINKLPMLLGQKDVLKSFQTLAGVNPTSEGAADLNVRGGTPDQNLVLQDGITLYSSSQLLGLVSTFNPSLIRSADLYKTGFPARYGGRIASVLDVTTLSPETDHFVGNASLGVISSSMMVNVPIEKNKSGLLMSARRSMFDLLKRLADPQGEQFYFYDGYAKFSSSVSETKTISFTGYHNEDGYSFRQIDDHDSQRYNKSSLNKAQSYAMAELKNAASIHTESYQLFYNEYHLKLEDIGHLNLPFYQDYTSRSKIRDLGLKFINQTRLSNSNKFNAGADVIFHDFSPGSTTQNIDGNVIKLHILPSGKARDAAVYAEDEWTIFRKIILRYGLRANWYSTSDTTYQFIEPRIVANYMLNSRTSIKLSYTKAYQPIQALVNNGLGLPVDIILSADKLIKPQSSKQYSASINRSASIFKNNFTFTLEGYYNRQNNLITYRDGYDSRSFTIGSVISTSNWHDGVAAGKGKSFGVELSAEKRSGILQGWVNYTWSKVRHSFAELDAGKPFFPLQDRRNVLNIYQSVVLSDKWQISCTFNYASGQAITVPTYFVNASEVPFPKAGNSNNNGSKYFVYEGGDRGMSRMKPFHKLDIAAQRNLKLLKKYPGKLELGIYNLYNRRNSYFYTVGVKKDPQGNLVPRIQSVSLLPIIPSASLNVSFD</sequence>
<dbReference type="Proteomes" id="UP000466586">
    <property type="component" value="Unassembled WGS sequence"/>
</dbReference>
<dbReference type="RefSeq" id="WP_160842613.1">
    <property type="nucleotide sequence ID" value="NZ_WVHT01000001.1"/>
</dbReference>
<feature type="chain" id="PRO_5029602117" evidence="11">
    <location>
        <begin position="19"/>
        <end position="781"/>
    </location>
</feature>
<keyword evidence="2" id="KW-0813">Transport</keyword>
<dbReference type="EMBL" id="WVHT01000001">
    <property type="protein sequence ID" value="MXV49503.1"/>
    <property type="molecule type" value="Genomic_DNA"/>
</dbReference>
<keyword evidence="5 11" id="KW-0732">Signal</keyword>
<dbReference type="Gene3D" id="2.170.130.10">
    <property type="entry name" value="TonB-dependent receptor, plug domain"/>
    <property type="match status" value="1"/>
</dbReference>
<dbReference type="InterPro" id="IPR039426">
    <property type="entry name" value="TonB-dep_rcpt-like"/>
</dbReference>
<evidence type="ECO:0000259" key="12">
    <source>
        <dbReference type="Pfam" id="PF00593"/>
    </source>
</evidence>
<dbReference type="GO" id="GO:0009279">
    <property type="term" value="C:cell outer membrane"/>
    <property type="evidence" value="ECO:0007669"/>
    <property type="project" value="UniProtKB-SubCell"/>
</dbReference>
<keyword evidence="7 10" id="KW-0472">Membrane</keyword>
<keyword evidence="4" id="KW-0812">Transmembrane</keyword>
<evidence type="ECO:0000259" key="13">
    <source>
        <dbReference type="Pfam" id="PF07715"/>
    </source>
</evidence>
<organism evidence="14 15">
    <name type="scientific">Hufsiella arboris</name>
    <dbReference type="NCBI Taxonomy" id="2695275"/>
    <lineage>
        <taxon>Bacteria</taxon>
        <taxon>Pseudomonadati</taxon>
        <taxon>Bacteroidota</taxon>
        <taxon>Sphingobacteriia</taxon>
        <taxon>Sphingobacteriales</taxon>
        <taxon>Sphingobacteriaceae</taxon>
        <taxon>Hufsiella</taxon>
    </lineage>
</organism>
<keyword evidence="15" id="KW-1185">Reference proteome</keyword>
<keyword evidence="6 10" id="KW-0798">TonB box</keyword>
<dbReference type="PANTHER" id="PTHR30069">
    <property type="entry name" value="TONB-DEPENDENT OUTER MEMBRANE RECEPTOR"/>
    <property type="match status" value="1"/>
</dbReference>
<dbReference type="Gene3D" id="2.40.170.20">
    <property type="entry name" value="TonB-dependent receptor, beta-barrel domain"/>
    <property type="match status" value="1"/>
</dbReference>
<feature type="domain" description="TonB-dependent receptor-like beta-barrel" evidence="12">
    <location>
        <begin position="284"/>
        <end position="737"/>
    </location>
</feature>
<comment type="caution">
    <text evidence="14">The sequence shown here is derived from an EMBL/GenBank/DDBJ whole genome shotgun (WGS) entry which is preliminary data.</text>
</comment>
<evidence type="ECO:0000313" key="15">
    <source>
        <dbReference type="Proteomes" id="UP000466586"/>
    </source>
</evidence>
<feature type="domain" description="TonB-dependent receptor plug" evidence="13">
    <location>
        <begin position="135"/>
        <end position="213"/>
    </location>
</feature>
<dbReference type="PANTHER" id="PTHR30069:SF29">
    <property type="entry name" value="HEMOGLOBIN AND HEMOGLOBIN-HAPTOGLOBIN-BINDING PROTEIN 1-RELATED"/>
    <property type="match status" value="1"/>
</dbReference>
<evidence type="ECO:0000256" key="1">
    <source>
        <dbReference type="ARBA" id="ARBA00004571"/>
    </source>
</evidence>
<dbReference type="InterPro" id="IPR012910">
    <property type="entry name" value="Plug_dom"/>
</dbReference>
<dbReference type="InterPro" id="IPR036942">
    <property type="entry name" value="Beta-barrel_TonB_sf"/>
</dbReference>
<evidence type="ECO:0000256" key="11">
    <source>
        <dbReference type="SAM" id="SignalP"/>
    </source>
</evidence>
<evidence type="ECO:0000313" key="14">
    <source>
        <dbReference type="EMBL" id="MXV49503.1"/>
    </source>
</evidence>
<dbReference type="Pfam" id="PF00593">
    <property type="entry name" value="TonB_dep_Rec_b-barrel"/>
    <property type="match status" value="1"/>
</dbReference>
<name>A0A7K1Y4K4_9SPHI</name>
<evidence type="ECO:0000256" key="8">
    <source>
        <dbReference type="ARBA" id="ARBA00023170"/>
    </source>
</evidence>
<comment type="subcellular location">
    <subcellularLocation>
        <location evidence="1">Cell outer membrane</location>
        <topology evidence="1">Multi-pass membrane protein</topology>
    </subcellularLocation>
</comment>
<evidence type="ECO:0000256" key="7">
    <source>
        <dbReference type="ARBA" id="ARBA00023136"/>
    </source>
</evidence>
<dbReference type="AlphaFoldDB" id="A0A7K1Y4K4"/>
<dbReference type="InterPro" id="IPR037066">
    <property type="entry name" value="Plug_dom_sf"/>
</dbReference>
<protein>
    <submittedName>
        <fullName evidence="14">TonB-dependent receptor</fullName>
    </submittedName>
</protein>
<keyword evidence="9" id="KW-0998">Cell outer membrane</keyword>
<evidence type="ECO:0000256" key="5">
    <source>
        <dbReference type="ARBA" id="ARBA00022729"/>
    </source>
</evidence>
<dbReference type="InterPro" id="IPR000531">
    <property type="entry name" value="Beta-barrel_TonB"/>
</dbReference>
<dbReference type="GO" id="GO:0015344">
    <property type="term" value="F:siderophore uptake transmembrane transporter activity"/>
    <property type="evidence" value="ECO:0007669"/>
    <property type="project" value="TreeGrafter"/>
</dbReference>
<evidence type="ECO:0000256" key="3">
    <source>
        <dbReference type="ARBA" id="ARBA00022452"/>
    </source>
</evidence>
<evidence type="ECO:0000256" key="4">
    <source>
        <dbReference type="ARBA" id="ARBA00022692"/>
    </source>
</evidence>
<dbReference type="Pfam" id="PF07715">
    <property type="entry name" value="Plug"/>
    <property type="match status" value="1"/>
</dbReference>
<keyword evidence="8 14" id="KW-0675">Receptor</keyword>
<dbReference type="GO" id="GO:0044718">
    <property type="term" value="P:siderophore transmembrane transport"/>
    <property type="evidence" value="ECO:0007669"/>
    <property type="project" value="TreeGrafter"/>
</dbReference>
<keyword evidence="3" id="KW-1134">Transmembrane beta strand</keyword>
<evidence type="ECO:0000256" key="10">
    <source>
        <dbReference type="RuleBase" id="RU003357"/>
    </source>
</evidence>
<proteinExistence type="inferred from homology"/>
<evidence type="ECO:0000256" key="9">
    <source>
        <dbReference type="ARBA" id="ARBA00023237"/>
    </source>
</evidence>
<dbReference type="SUPFAM" id="SSF56935">
    <property type="entry name" value="Porins"/>
    <property type="match status" value="1"/>
</dbReference>
<evidence type="ECO:0000256" key="2">
    <source>
        <dbReference type="ARBA" id="ARBA00022448"/>
    </source>
</evidence>
<reference evidence="14 15" key="1">
    <citation type="submission" date="2019-11" db="EMBL/GenBank/DDBJ databases">
        <title>Pedobacter sp. HMF7647 Genome sequencing and assembly.</title>
        <authorList>
            <person name="Kang H."/>
            <person name="Kim H."/>
            <person name="Joh K."/>
        </authorList>
    </citation>
    <scope>NUCLEOTIDE SEQUENCE [LARGE SCALE GENOMIC DNA]</scope>
    <source>
        <strain evidence="14 15">HMF7647</strain>
    </source>
</reference>
<comment type="similarity">
    <text evidence="10">Belongs to the TonB-dependent receptor family.</text>
</comment>
<feature type="signal peptide" evidence="11">
    <location>
        <begin position="1"/>
        <end position="18"/>
    </location>
</feature>
<gene>
    <name evidence="14" type="ORF">GS399_00845</name>
</gene>